<dbReference type="EMBL" id="BAABLO010000001">
    <property type="protein sequence ID" value="GAA4713833.1"/>
    <property type="molecule type" value="Genomic_DNA"/>
</dbReference>
<keyword evidence="3" id="KW-1185">Reference proteome</keyword>
<dbReference type="Proteomes" id="UP001500556">
    <property type="component" value="Unassembled WGS sequence"/>
</dbReference>
<comment type="caution">
    <text evidence="2">The sequence shown here is derived from an EMBL/GenBank/DDBJ whole genome shotgun (WGS) entry which is preliminary data.</text>
</comment>
<reference evidence="3" key="1">
    <citation type="journal article" date="2019" name="Int. J. Syst. Evol. Microbiol.">
        <title>The Global Catalogue of Microorganisms (GCM) 10K type strain sequencing project: providing services to taxonomists for standard genome sequencing and annotation.</title>
        <authorList>
            <consortium name="The Broad Institute Genomics Platform"/>
            <consortium name="The Broad Institute Genome Sequencing Center for Infectious Disease"/>
            <person name="Wu L."/>
            <person name="Ma J."/>
        </authorList>
    </citation>
    <scope>NUCLEOTIDE SEQUENCE [LARGE SCALE GENOMIC DNA]</scope>
    <source>
        <strain evidence="3">JCM 18961</strain>
    </source>
</reference>
<feature type="signal peptide" evidence="1">
    <location>
        <begin position="1"/>
        <end position="24"/>
    </location>
</feature>
<keyword evidence="1" id="KW-0732">Signal</keyword>
<evidence type="ECO:0000313" key="2">
    <source>
        <dbReference type="EMBL" id="GAA4713833.1"/>
    </source>
</evidence>
<protein>
    <recommendedName>
        <fullName evidence="4">DUF2690 domain-containing protein</fullName>
    </recommendedName>
</protein>
<proteinExistence type="predicted"/>
<sequence length="158" mass="16954">MRKFALAVALLATFMIAAPQSAFAATCSGSTCQGKDPQAAGCSADAYNLTEMTFNQDRMEMRYSPSCGAVWTRCTTGNISTVNNDAAIIMYSLSSDAYIGKYTVMCSNSAKGNVRWTPMAKFSGQYLRTCGKNQLLYGGPDNSGDWRGDSNASCTGRH</sequence>
<evidence type="ECO:0000313" key="3">
    <source>
        <dbReference type="Proteomes" id="UP001500556"/>
    </source>
</evidence>
<dbReference type="Pfam" id="PF10901">
    <property type="entry name" value="DUF2690"/>
    <property type="match status" value="1"/>
</dbReference>
<organism evidence="2 3">
    <name type="scientific">Pedococcus ginsenosidimutans</name>
    <dbReference type="NCBI Taxonomy" id="490570"/>
    <lineage>
        <taxon>Bacteria</taxon>
        <taxon>Bacillati</taxon>
        <taxon>Actinomycetota</taxon>
        <taxon>Actinomycetes</taxon>
        <taxon>Micrococcales</taxon>
        <taxon>Intrasporangiaceae</taxon>
        <taxon>Pedococcus</taxon>
    </lineage>
</organism>
<name>A0ABP8XSE1_9MICO</name>
<dbReference type="InterPro" id="IPR021224">
    <property type="entry name" value="DUF2690"/>
</dbReference>
<evidence type="ECO:0000256" key="1">
    <source>
        <dbReference type="SAM" id="SignalP"/>
    </source>
</evidence>
<accession>A0ABP8XSE1</accession>
<gene>
    <name evidence="2" type="ORF">GCM10025782_07600</name>
</gene>
<feature type="chain" id="PRO_5046767974" description="DUF2690 domain-containing protein" evidence="1">
    <location>
        <begin position="25"/>
        <end position="158"/>
    </location>
</feature>
<dbReference type="RefSeq" id="WP_345501298.1">
    <property type="nucleotide sequence ID" value="NZ_BAABLO010000001.1"/>
</dbReference>
<evidence type="ECO:0008006" key="4">
    <source>
        <dbReference type="Google" id="ProtNLM"/>
    </source>
</evidence>